<gene>
    <name evidence="3" type="ORF">ENR15_15205</name>
</gene>
<comment type="caution">
    <text evidence="3">The sequence shown here is derived from an EMBL/GenBank/DDBJ whole genome shotgun (WGS) entry which is preliminary data.</text>
</comment>
<feature type="domain" description="HMA" evidence="2">
    <location>
        <begin position="1"/>
        <end position="64"/>
    </location>
</feature>
<dbReference type="PROSITE" id="PS50846">
    <property type="entry name" value="HMA_2"/>
    <property type="match status" value="1"/>
</dbReference>
<dbReference type="SUPFAM" id="SSF55008">
    <property type="entry name" value="HMA, heavy metal-associated domain"/>
    <property type="match status" value="1"/>
</dbReference>
<dbReference type="GO" id="GO:0046872">
    <property type="term" value="F:metal ion binding"/>
    <property type="evidence" value="ECO:0007669"/>
    <property type="project" value="UniProtKB-KW"/>
</dbReference>
<dbReference type="InterPro" id="IPR036163">
    <property type="entry name" value="HMA_dom_sf"/>
</dbReference>
<evidence type="ECO:0000259" key="2">
    <source>
        <dbReference type="PROSITE" id="PS50846"/>
    </source>
</evidence>
<dbReference type="PROSITE" id="PS01047">
    <property type="entry name" value="HMA_1"/>
    <property type="match status" value="1"/>
</dbReference>
<dbReference type="InterPro" id="IPR017969">
    <property type="entry name" value="Heavy-metal-associated_CS"/>
</dbReference>
<organism evidence="3">
    <name type="scientific">Planktothricoides sp. SpSt-374</name>
    <dbReference type="NCBI Taxonomy" id="2282167"/>
    <lineage>
        <taxon>Bacteria</taxon>
        <taxon>Bacillati</taxon>
        <taxon>Cyanobacteriota</taxon>
        <taxon>Cyanophyceae</taxon>
        <taxon>Oscillatoriophycideae</taxon>
        <taxon>Oscillatoriales</taxon>
        <taxon>Oscillatoriaceae</taxon>
        <taxon>Planktothricoides</taxon>
    </lineage>
</organism>
<reference evidence="3" key="1">
    <citation type="journal article" date="2020" name="mSystems">
        <title>Genome- and Community-Level Interaction Insights into Carbon Utilization and Element Cycling Functions of Hydrothermarchaeota in Hydrothermal Sediment.</title>
        <authorList>
            <person name="Zhou Z."/>
            <person name="Liu Y."/>
            <person name="Xu W."/>
            <person name="Pan J."/>
            <person name="Luo Z.H."/>
            <person name="Li M."/>
        </authorList>
    </citation>
    <scope>NUCLEOTIDE SEQUENCE [LARGE SCALE GENOMIC DNA]</scope>
    <source>
        <strain evidence="3">SpSt-374</strain>
    </source>
</reference>
<protein>
    <submittedName>
        <fullName evidence="3">Copper chaperone</fullName>
    </submittedName>
</protein>
<dbReference type="Gene3D" id="3.30.70.100">
    <property type="match status" value="1"/>
</dbReference>
<dbReference type="AlphaFoldDB" id="A0A7C3ZXL0"/>
<proteinExistence type="predicted"/>
<name>A0A7C3ZXL0_9CYAN</name>
<evidence type="ECO:0000256" key="1">
    <source>
        <dbReference type="ARBA" id="ARBA00022723"/>
    </source>
</evidence>
<dbReference type="CDD" id="cd00371">
    <property type="entry name" value="HMA"/>
    <property type="match status" value="1"/>
</dbReference>
<evidence type="ECO:0000313" key="3">
    <source>
        <dbReference type="EMBL" id="HGG01948.1"/>
    </source>
</evidence>
<dbReference type="Pfam" id="PF00403">
    <property type="entry name" value="HMA"/>
    <property type="match status" value="1"/>
</dbReference>
<sequence>MTLQLQVPSMVCSGCGDTVTKAIKNLDANATIAVDLDSKTVSVESTASGDALKQAIVATGHTVS</sequence>
<accession>A0A7C3ZXL0</accession>
<keyword evidence="1" id="KW-0479">Metal-binding</keyword>
<dbReference type="InterPro" id="IPR006121">
    <property type="entry name" value="HMA_dom"/>
</dbReference>
<dbReference type="EMBL" id="DSPX01000153">
    <property type="protein sequence ID" value="HGG01948.1"/>
    <property type="molecule type" value="Genomic_DNA"/>
</dbReference>